<evidence type="ECO:0000256" key="1">
    <source>
        <dbReference type="SAM" id="MobiDB-lite"/>
    </source>
</evidence>
<proteinExistence type="predicted"/>
<feature type="chain" id="PRO_5015305811" evidence="2">
    <location>
        <begin position="22"/>
        <end position="100"/>
    </location>
</feature>
<keyword evidence="2" id="KW-0732">Signal</keyword>
<evidence type="ECO:0000313" key="4">
    <source>
        <dbReference type="Proteomes" id="UP000238327"/>
    </source>
</evidence>
<reference evidence="3 4" key="1">
    <citation type="submission" date="2018-03" db="EMBL/GenBank/DDBJ databases">
        <title>Complete genome sequence and methylome analysis of Pseudomonas mendocina NEB 698.</title>
        <authorList>
            <person name="Morgan R.D."/>
        </authorList>
    </citation>
    <scope>NUCLEOTIDE SEQUENCE [LARGE SCALE GENOMIC DNA]</scope>
    <source>
        <strain evidence="3 4">NEB698</strain>
    </source>
</reference>
<gene>
    <name evidence="3" type="ORF">C7A17_09395</name>
</gene>
<feature type="region of interest" description="Disordered" evidence="1">
    <location>
        <begin position="55"/>
        <end position="100"/>
    </location>
</feature>
<accession>A0A2R3QMF9</accession>
<evidence type="ECO:0000256" key="2">
    <source>
        <dbReference type="SAM" id="SignalP"/>
    </source>
</evidence>
<dbReference type="RefSeq" id="WP_106737787.1">
    <property type="nucleotide sequence ID" value="NZ_CP027657.1"/>
</dbReference>
<dbReference type="OrthoDB" id="6902582at2"/>
<sequence length="100" mass="10978">MYIVRLSLFCAAALLVNGAYAKDFSDTAGASAKTAEFTVSTPQVRDYRVGTLQGEAGELRQQTSRGLHDDGQWVRISDPAETETGNREPRPADSTPRWVF</sequence>
<organism evidence="3 4">
    <name type="scientific">Ectopseudomonas mendocina</name>
    <name type="common">Pseudomonas mendocina</name>
    <dbReference type="NCBI Taxonomy" id="300"/>
    <lineage>
        <taxon>Bacteria</taxon>
        <taxon>Pseudomonadati</taxon>
        <taxon>Pseudomonadota</taxon>
        <taxon>Gammaproteobacteria</taxon>
        <taxon>Pseudomonadales</taxon>
        <taxon>Pseudomonadaceae</taxon>
        <taxon>Ectopseudomonas</taxon>
    </lineage>
</organism>
<name>A0A2R3QMF9_ECTME</name>
<dbReference type="EMBL" id="CP027657">
    <property type="protein sequence ID" value="AVO52975.1"/>
    <property type="molecule type" value="Genomic_DNA"/>
</dbReference>
<evidence type="ECO:0000313" key="3">
    <source>
        <dbReference type="EMBL" id="AVO52975.1"/>
    </source>
</evidence>
<feature type="signal peptide" evidence="2">
    <location>
        <begin position="1"/>
        <end position="21"/>
    </location>
</feature>
<dbReference type="AlphaFoldDB" id="A0A2R3QMF9"/>
<protein>
    <submittedName>
        <fullName evidence="3">Uncharacterized protein</fullName>
    </submittedName>
</protein>
<dbReference type="Proteomes" id="UP000238327">
    <property type="component" value="Chromosome"/>
</dbReference>